<keyword evidence="1" id="KW-0732">Signal</keyword>
<name>A0A2M3ZRU3_9DIPT</name>
<feature type="chain" id="PRO_5014759782" evidence="1">
    <location>
        <begin position="31"/>
        <end position="95"/>
    </location>
</feature>
<proteinExistence type="predicted"/>
<evidence type="ECO:0000313" key="2">
    <source>
        <dbReference type="EMBL" id="MBW31284.1"/>
    </source>
</evidence>
<reference evidence="2" key="1">
    <citation type="submission" date="2018-01" db="EMBL/GenBank/DDBJ databases">
        <title>An insight into the sialome of Amazonian anophelines.</title>
        <authorList>
            <person name="Ribeiro J.M."/>
            <person name="Scarpassa V."/>
            <person name="Calvo E."/>
        </authorList>
    </citation>
    <scope>NUCLEOTIDE SEQUENCE</scope>
    <source>
        <tissue evidence="2">Salivary glands</tissue>
    </source>
</reference>
<dbReference type="EMBL" id="GGFM01010533">
    <property type="protein sequence ID" value="MBW31284.1"/>
    <property type="molecule type" value="Transcribed_RNA"/>
</dbReference>
<evidence type="ECO:0000256" key="1">
    <source>
        <dbReference type="SAM" id="SignalP"/>
    </source>
</evidence>
<feature type="signal peptide" evidence="1">
    <location>
        <begin position="1"/>
        <end position="30"/>
    </location>
</feature>
<sequence length="95" mass="10739">MDCGILITPVRGLLLLLLSLLISRVSLIGAVEYTECHFLLYLGALPSDRFFNGSELFQELLPPGRFLRGGRIRLLHRGARRWYHLCTATLTTVLL</sequence>
<protein>
    <submittedName>
        <fullName evidence="2">Putative secreted peptide</fullName>
    </submittedName>
</protein>
<dbReference type="AlphaFoldDB" id="A0A2M3ZRU3"/>
<organism evidence="2">
    <name type="scientific">Anopheles braziliensis</name>
    <dbReference type="NCBI Taxonomy" id="58242"/>
    <lineage>
        <taxon>Eukaryota</taxon>
        <taxon>Metazoa</taxon>
        <taxon>Ecdysozoa</taxon>
        <taxon>Arthropoda</taxon>
        <taxon>Hexapoda</taxon>
        <taxon>Insecta</taxon>
        <taxon>Pterygota</taxon>
        <taxon>Neoptera</taxon>
        <taxon>Endopterygota</taxon>
        <taxon>Diptera</taxon>
        <taxon>Nematocera</taxon>
        <taxon>Culicoidea</taxon>
        <taxon>Culicidae</taxon>
        <taxon>Anophelinae</taxon>
        <taxon>Anopheles</taxon>
    </lineage>
</organism>
<accession>A0A2M3ZRU3</accession>